<gene>
    <name evidence="6" type="ORF">GCM10010421_17040</name>
</gene>
<evidence type="ECO:0000313" key="6">
    <source>
        <dbReference type="EMBL" id="GAA2429517.1"/>
    </source>
</evidence>
<dbReference type="Gene3D" id="1.10.357.10">
    <property type="entry name" value="Tetracycline Repressor, domain 2"/>
    <property type="match status" value="1"/>
</dbReference>
<dbReference type="InterPro" id="IPR023772">
    <property type="entry name" value="DNA-bd_HTH_TetR-type_CS"/>
</dbReference>
<evidence type="ECO:0000256" key="3">
    <source>
        <dbReference type="ARBA" id="ARBA00023163"/>
    </source>
</evidence>
<dbReference type="SUPFAM" id="SSF46689">
    <property type="entry name" value="Homeodomain-like"/>
    <property type="match status" value="1"/>
</dbReference>
<dbReference type="PROSITE" id="PS50977">
    <property type="entry name" value="HTH_TETR_2"/>
    <property type="match status" value="1"/>
</dbReference>
<dbReference type="PRINTS" id="PR00455">
    <property type="entry name" value="HTHTETR"/>
</dbReference>
<organism evidence="6 7">
    <name type="scientific">Streptomyces glaucus</name>
    <dbReference type="NCBI Taxonomy" id="284029"/>
    <lineage>
        <taxon>Bacteria</taxon>
        <taxon>Bacillati</taxon>
        <taxon>Actinomycetota</taxon>
        <taxon>Actinomycetes</taxon>
        <taxon>Kitasatosporales</taxon>
        <taxon>Streptomycetaceae</taxon>
        <taxon>Streptomyces</taxon>
    </lineage>
</organism>
<dbReference type="Proteomes" id="UP001500460">
    <property type="component" value="Unassembled WGS sequence"/>
</dbReference>
<evidence type="ECO:0000259" key="5">
    <source>
        <dbReference type="PROSITE" id="PS50977"/>
    </source>
</evidence>
<dbReference type="RefSeq" id="WP_344601239.1">
    <property type="nucleotide sequence ID" value="NZ_BAAATK010000008.1"/>
</dbReference>
<feature type="DNA-binding region" description="H-T-H motif" evidence="4">
    <location>
        <begin position="29"/>
        <end position="48"/>
    </location>
</feature>
<dbReference type="PANTHER" id="PTHR47506:SF10">
    <property type="entry name" value="TRANSCRIPTIONAL REGULATORY PROTEIN"/>
    <property type="match status" value="1"/>
</dbReference>
<protein>
    <submittedName>
        <fullName evidence="6">TetR/AcrR family transcriptional regulator</fullName>
    </submittedName>
</protein>
<evidence type="ECO:0000256" key="1">
    <source>
        <dbReference type="ARBA" id="ARBA00023015"/>
    </source>
</evidence>
<proteinExistence type="predicted"/>
<dbReference type="InterPro" id="IPR001647">
    <property type="entry name" value="HTH_TetR"/>
</dbReference>
<dbReference type="Pfam" id="PF00440">
    <property type="entry name" value="TetR_N"/>
    <property type="match status" value="1"/>
</dbReference>
<accession>A0ABP5WNQ8</accession>
<evidence type="ECO:0000313" key="7">
    <source>
        <dbReference type="Proteomes" id="UP001500460"/>
    </source>
</evidence>
<sequence>MARPKQFDPDRALDAAMDAFWRKGYAATSAQDLVDSTGLGRGSLYNAFTSKHRLFQEVLRRYEDRWTTRQEAVLEGPEGIRERIRAVMMTVVEEEVAAQDGRRGCLAVNAAVELAGLDPDVTARVRHIFGRVEEALYGALARAQRDGEIGADKDPRALAQFVLNALYGLRVLGKTADRRTLTGIVDTTLAAL</sequence>
<dbReference type="Pfam" id="PF16925">
    <property type="entry name" value="TetR_C_13"/>
    <property type="match status" value="1"/>
</dbReference>
<dbReference type="InterPro" id="IPR009057">
    <property type="entry name" value="Homeodomain-like_sf"/>
</dbReference>
<keyword evidence="3" id="KW-0804">Transcription</keyword>
<evidence type="ECO:0000256" key="2">
    <source>
        <dbReference type="ARBA" id="ARBA00023125"/>
    </source>
</evidence>
<dbReference type="InterPro" id="IPR036271">
    <property type="entry name" value="Tet_transcr_reg_TetR-rel_C_sf"/>
</dbReference>
<dbReference type="EMBL" id="BAAATK010000008">
    <property type="protein sequence ID" value="GAA2429517.1"/>
    <property type="molecule type" value="Genomic_DNA"/>
</dbReference>
<evidence type="ECO:0000256" key="4">
    <source>
        <dbReference type="PROSITE-ProRule" id="PRU00335"/>
    </source>
</evidence>
<dbReference type="PANTHER" id="PTHR47506">
    <property type="entry name" value="TRANSCRIPTIONAL REGULATORY PROTEIN"/>
    <property type="match status" value="1"/>
</dbReference>
<dbReference type="SUPFAM" id="SSF48498">
    <property type="entry name" value="Tetracyclin repressor-like, C-terminal domain"/>
    <property type="match status" value="1"/>
</dbReference>
<dbReference type="Gene3D" id="1.10.10.60">
    <property type="entry name" value="Homeodomain-like"/>
    <property type="match status" value="1"/>
</dbReference>
<comment type="caution">
    <text evidence="6">The sequence shown here is derived from an EMBL/GenBank/DDBJ whole genome shotgun (WGS) entry which is preliminary data.</text>
</comment>
<keyword evidence="2 4" id="KW-0238">DNA-binding</keyword>
<dbReference type="InterPro" id="IPR011075">
    <property type="entry name" value="TetR_C"/>
</dbReference>
<keyword evidence="7" id="KW-1185">Reference proteome</keyword>
<feature type="domain" description="HTH tetR-type" evidence="5">
    <location>
        <begin position="6"/>
        <end position="66"/>
    </location>
</feature>
<keyword evidence="1" id="KW-0805">Transcription regulation</keyword>
<dbReference type="PROSITE" id="PS01081">
    <property type="entry name" value="HTH_TETR_1"/>
    <property type="match status" value="1"/>
</dbReference>
<name>A0ABP5WNQ8_9ACTN</name>
<reference evidence="7" key="1">
    <citation type="journal article" date="2019" name="Int. J. Syst. Evol. Microbiol.">
        <title>The Global Catalogue of Microorganisms (GCM) 10K type strain sequencing project: providing services to taxonomists for standard genome sequencing and annotation.</title>
        <authorList>
            <consortium name="The Broad Institute Genomics Platform"/>
            <consortium name="The Broad Institute Genome Sequencing Center for Infectious Disease"/>
            <person name="Wu L."/>
            <person name="Ma J."/>
        </authorList>
    </citation>
    <scope>NUCLEOTIDE SEQUENCE [LARGE SCALE GENOMIC DNA]</scope>
    <source>
        <strain evidence="7">JCM 6922</strain>
    </source>
</reference>